<sequence length="144" mass="15669">MSFRKDQMDRTEGEGAGAHRDTVAIRTKTPTYTTHSPGNELGGQVLQFATGEAYTVGKIGIRYPLQLAHSVPWVGRVGYIFNPGIKKFQHARIDNTFTIVGSEDIVAPYPCDLLQTEAKVVSCRDAQGGAHRLEEVGGVVEPGR</sequence>
<dbReference type="Proteomes" id="UP001480595">
    <property type="component" value="Unassembled WGS sequence"/>
</dbReference>
<protein>
    <submittedName>
        <fullName evidence="2">Translation factor guf1 mitochondrial</fullName>
    </submittedName>
</protein>
<evidence type="ECO:0000256" key="1">
    <source>
        <dbReference type="SAM" id="MobiDB-lite"/>
    </source>
</evidence>
<dbReference type="EMBL" id="JAQQWL010000016">
    <property type="protein sequence ID" value="KAK8038391.1"/>
    <property type="molecule type" value="Genomic_DNA"/>
</dbReference>
<gene>
    <name evidence="2" type="ORF">PG994_015158</name>
</gene>
<feature type="compositionally biased region" description="Basic and acidic residues" evidence="1">
    <location>
        <begin position="1"/>
        <end position="23"/>
    </location>
</feature>
<comment type="caution">
    <text evidence="2">The sequence shown here is derived from an EMBL/GenBank/DDBJ whole genome shotgun (WGS) entry which is preliminary data.</text>
</comment>
<dbReference type="RefSeq" id="XP_066708243.1">
    <property type="nucleotide sequence ID" value="XM_066866567.1"/>
</dbReference>
<name>A0ABR1SX07_9PEZI</name>
<reference evidence="2 3" key="1">
    <citation type="submission" date="2023-01" db="EMBL/GenBank/DDBJ databases">
        <title>Analysis of 21 Apiospora genomes using comparative genomics revels a genus with tremendous synthesis potential of carbohydrate active enzymes and secondary metabolites.</title>
        <authorList>
            <person name="Sorensen T."/>
        </authorList>
    </citation>
    <scope>NUCLEOTIDE SEQUENCE [LARGE SCALE GENOMIC DNA]</scope>
    <source>
        <strain evidence="2 3">CBS 135458</strain>
    </source>
</reference>
<proteinExistence type="predicted"/>
<accession>A0ABR1SX07</accession>
<keyword evidence="3" id="KW-1185">Reference proteome</keyword>
<organism evidence="2 3">
    <name type="scientific">Apiospora phragmitis</name>
    <dbReference type="NCBI Taxonomy" id="2905665"/>
    <lineage>
        <taxon>Eukaryota</taxon>
        <taxon>Fungi</taxon>
        <taxon>Dikarya</taxon>
        <taxon>Ascomycota</taxon>
        <taxon>Pezizomycotina</taxon>
        <taxon>Sordariomycetes</taxon>
        <taxon>Xylariomycetidae</taxon>
        <taxon>Amphisphaeriales</taxon>
        <taxon>Apiosporaceae</taxon>
        <taxon>Apiospora</taxon>
    </lineage>
</organism>
<feature type="region of interest" description="Disordered" evidence="1">
    <location>
        <begin position="1"/>
        <end position="25"/>
    </location>
</feature>
<evidence type="ECO:0000313" key="2">
    <source>
        <dbReference type="EMBL" id="KAK8038391.1"/>
    </source>
</evidence>
<dbReference type="GeneID" id="92099630"/>
<evidence type="ECO:0000313" key="3">
    <source>
        <dbReference type="Proteomes" id="UP001480595"/>
    </source>
</evidence>